<feature type="compositionally biased region" description="Basic and acidic residues" evidence="1">
    <location>
        <begin position="44"/>
        <end position="57"/>
    </location>
</feature>
<name>A0A1Y3BS92_EURMA</name>
<dbReference type="AlphaFoldDB" id="A0A1Y3BS92"/>
<evidence type="ECO:0000313" key="2">
    <source>
        <dbReference type="EMBL" id="OTF83881.1"/>
    </source>
</evidence>
<dbReference type="EMBL" id="MUJZ01001731">
    <property type="protein sequence ID" value="OTF83881.1"/>
    <property type="molecule type" value="Genomic_DNA"/>
</dbReference>
<gene>
    <name evidence="2" type="ORF">BLA29_013174</name>
</gene>
<reference evidence="2 3" key="1">
    <citation type="submission" date="2017-03" db="EMBL/GenBank/DDBJ databases">
        <title>Genome Survey of Euroglyphus maynei.</title>
        <authorList>
            <person name="Arlian L.G."/>
            <person name="Morgan M.S."/>
            <person name="Rider S.D."/>
        </authorList>
    </citation>
    <scope>NUCLEOTIDE SEQUENCE [LARGE SCALE GENOMIC DNA]</scope>
    <source>
        <strain evidence="2">Arlian Lab</strain>
        <tissue evidence="2">Whole body</tissue>
    </source>
</reference>
<feature type="compositionally biased region" description="Acidic residues" evidence="1">
    <location>
        <begin position="58"/>
        <end position="72"/>
    </location>
</feature>
<keyword evidence="3" id="KW-1185">Reference proteome</keyword>
<accession>A0A1Y3BS92</accession>
<evidence type="ECO:0000256" key="1">
    <source>
        <dbReference type="SAM" id="MobiDB-lite"/>
    </source>
</evidence>
<comment type="caution">
    <text evidence="2">The sequence shown here is derived from an EMBL/GenBank/DDBJ whole genome shotgun (WGS) entry which is preliminary data.</text>
</comment>
<protein>
    <submittedName>
        <fullName evidence="2">Uncharacterized protein</fullName>
    </submittedName>
</protein>
<feature type="region of interest" description="Disordered" evidence="1">
    <location>
        <begin position="37"/>
        <end position="81"/>
    </location>
</feature>
<proteinExistence type="predicted"/>
<organism evidence="2 3">
    <name type="scientific">Euroglyphus maynei</name>
    <name type="common">Mayne's house dust mite</name>
    <dbReference type="NCBI Taxonomy" id="6958"/>
    <lineage>
        <taxon>Eukaryota</taxon>
        <taxon>Metazoa</taxon>
        <taxon>Ecdysozoa</taxon>
        <taxon>Arthropoda</taxon>
        <taxon>Chelicerata</taxon>
        <taxon>Arachnida</taxon>
        <taxon>Acari</taxon>
        <taxon>Acariformes</taxon>
        <taxon>Sarcoptiformes</taxon>
        <taxon>Astigmata</taxon>
        <taxon>Psoroptidia</taxon>
        <taxon>Analgoidea</taxon>
        <taxon>Pyroglyphidae</taxon>
        <taxon>Pyroglyphinae</taxon>
        <taxon>Euroglyphus</taxon>
    </lineage>
</organism>
<dbReference type="Proteomes" id="UP000194236">
    <property type="component" value="Unassembled WGS sequence"/>
</dbReference>
<sequence>MAPLTLNKNPVDEIPKEFLWHILKVINASRIDNFQVNPSNNHNLNDHIQSRQPIRDENNDEDGDDDDDDNDDENIRTDLNDEIDKELLHQMNKDDNQIDGKILVAHRLKRVCYLLLNAGKDGQIEMNQLELHICSHLIVGYARI</sequence>
<evidence type="ECO:0000313" key="3">
    <source>
        <dbReference type="Proteomes" id="UP000194236"/>
    </source>
</evidence>
<feature type="non-terminal residue" evidence="2">
    <location>
        <position position="144"/>
    </location>
</feature>